<reference evidence="4" key="1">
    <citation type="submission" date="2016-10" db="EMBL/GenBank/DDBJ databases">
        <authorList>
            <person name="Varghese N."/>
            <person name="Submissions S."/>
        </authorList>
    </citation>
    <scope>NUCLEOTIDE SEQUENCE [LARGE SCALE GENOMIC DNA]</scope>
    <source>
        <strain evidence="4">DSM 45459</strain>
    </source>
</reference>
<organism evidence="3 4">
    <name type="scientific">Actinopolyspora saharensis</name>
    <dbReference type="NCBI Taxonomy" id="995062"/>
    <lineage>
        <taxon>Bacteria</taxon>
        <taxon>Bacillati</taxon>
        <taxon>Actinomycetota</taxon>
        <taxon>Actinomycetes</taxon>
        <taxon>Actinopolysporales</taxon>
        <taxon>Actinopolysporaceae</taxon>
        <taxon>Actinopolyspora</taxon>
    </lineage>
</organism>
<dbReference type="RefSeq" id="WP_092520673.1">
    <property type="nucleotide sequence ID" value="NZ_FNKO01000001.1"/>
</dbReference>
<keyword evidence="2" id="KW-1133">Transmembrane helix</keyword>
<protein>
    <submittedName>
        <fullName evidence="3">UPF0716 protein FxsA</fullName>
    </submittedName>
</protein>
<dbReference type="STRING" id="995062.SAMN04489718_0418"/>
<dbReference type="EMBL" id="FNKO01000001">
    <property type="protein sequence ID" value="SDQ13810.1"/>
    <property type="molecule type" value="Genomic_DNA"/>
</dbReference>
<proteinExistence type="predicted"/>
<gene>
    <name evidence="3" type="ORF">SAMN04489718_0418</name>
</gene>
<dbReference type="OrthoDB" id="9792788at2"/>
<dbReference type="Proteomes" id="UP000199301">
    <property type="component" value="Unassembled WGS sequence"/>
</dbReference>
<evidence type="ECO:0000313" key="4">
    <source>
        <dbReference type="Proteomes" id="UP000199301"/>
    </source>
</evidence>
<feature type="region of interest" description="Disordered" evidence="1">
    <location>
        <begin position="138"/>
        <end position="204"/>
    </location>
</feature>
<feature type="transmembrane region" description="Helical" evidence="2">
    <location>
        <begin position="73"/>
        <end position="99"/>
    </location>
</feature>
<dbReference type="NCBIfam" id="NF008528">
    <property type="entry name" value="PRK11463.1-2"/>
    <property type="match status" value="1"/>
</dbReference>
<accession>A0A1H0YFJ8</accession>
<evidence type="ECO:0000256" key="2">
    <source>
        <dbReference type="SAM" id="Phobius"/>
    </source>
</evidence>
<keyword evidence="2" id="KW-0472">Membrane</keyword>
<name>A0A1H0YFJ8_9ACTN</name>
<evidence type="ECO:0000313" key="3">
    <source>
        <dbReference type="EMBL" id="SDQ13810.1"/>
    </source>
</evidence>
<evidence type="ECO:0000256" key="1">
    <source>
        <dbReference type="SAM" id="MobiDB-lite"/>
    </source>
</evidence>
<dbReference type="GO" id="GO:0016020">
    <property type="term" value="C:membrane"/>
    <property type="evidence" value="ECO:0007669"/>
    <property type="project" value="InterPro"/>
</dbReference>
<dbReference type="PANTHER" id="PTHR35335:SF1">
    <property type="entry name" value="UPF0716 PROTEIN FXSA"/>
    <property type="match status" value="1"/>
</dbReference>
<dbReference type="AlphaFoldDB" id="A0A1H0YFJ8"/>
<feature type="compositionally biased region" description="Basic and acidic residues" evidence="1">
    <location>
        <begin position="195"/>
        <end position="204"/>
    </location>
</feature>
<feature type="transmembrane region" description="Helical" evidence="2">
    <location>
        <begin position="25"/>
        <end position="45"/>
    </location>
</feature>
<dbReference type="InterPro" id="IPR007313">
    <property type="entry name" value="FxsA"/>
</dbReference>
<keyword evidence="4" id="KW-1185">Reference proteome</keyword>
<dbReference type="PANTHER" id="PTHR35335">
    <property type="entry name" value="UPF0716 PROTEIN FXSA"/>
    <property type="match status" value="1"/>
</dbReference>
<sequence length="204" mass="21948">MPVFVLLLVGVAVELSVLILVGQAIGALPTIGLLLAGALIGSWLLRREGRKALREFSEATRMRRPPEREISDGVLIGGGGLLILLPGLVSDLAGLILLFPPTRVLLRKRLRRSAEKQQQRMQQRMRERMSAFGTGGFGPGAFAETPFADANRNSRGTRDSDVIDGEVVSVTEDDEADSDSTGNVSPGQELPDSSSDERRERGGS</sequence>
<dbReference type="Pfam" id="PF04186">
    <property type="entry name" value="FxsA"/>
    <property type="match status" value="1"/>
</dbReference>
<keyword evidence="2" id="KW-0812">Transmembrane</keyword>